<evidence type="ECO:0000256" key="2">
    <source>
        <dbReference type="ARBA" id="ARBA00005069"/>
    </source>
</evidence>
<comment type="function">
    <text evidence="6">Catalyzes the phosphorylation of ribose 1,5-bisphosphate to 5-phospho-D-ribosyl alpha-1-diphosphate (PRPP).</text>
</comment>
<dbReference type="PANTHER" id="PTHR23117">
    <property type="entry name" value="GUANYLATE KINASE-RELATED"/>
    <property type="match status" value="1"/>
</dbReference>
<dbReference type="Proteomes" id="UP001172630">
    <property type="component" value="Unassembled WGS sequence"/>
</dbReference>
<comment type="caution">
    <text evidence="8">The sequence shown here is derived from an EMBL/GenBank/DDBJ whole genome shotgun (WGS) entry which is preliminary data.</text>
</comment>
<name>A0ABT7KDP8_9HYPH</name>
<dbReference type="InterPro" id="IPR012699">
    <property type="entry name" value="PhnN"/>
</dbReference>
<proteinExistence type="inferred from homology"/>
<evidence type="ECO:0000256" key="6">
    <source>
        <dbReference type="HAMAP-Rule" id="MF_00836"/>
    </source>
</evidence>
<dbReference type="Gene3D" id="3.40.50.300">
    <property type="entry name" value="P-loop containing nucleotide triphosphate hydrolases"/>
    <property type="match status" value="1"/>
</dbReference>
<dbReference type="SMART" id="SM00072">
    <property type="entry name" value="GuKc"/>
    <property type="match status" value="1"/>
</dbReference>
<dbReference type="RefSeq" id="WP_285879881.1">
    <property type="nucleotide sequence ID" value="NZ_JARFYN010000015.1"/>
</dbReference>
<dbReference type="PANTHER" id="PTHR23117:SF8">
    <property type="entry name" value="RIBOSE 1,5-BISPHOSPHATE PHOSPHOKINASE PHNN"/>
    <property type="match status" value="1"/>
</dbReference>
<reference evidence="8" key="1">
    <citation type="submission" date="2023-06" db="EMBL/GenBank/DDBJ databases">
        <title>Phylogenetic Diversity of Rhizobium strains.</title>
        <authorList>
            <person name="Moura F.T."/>
            <person name="Helene L.C.F."/>
            <person name="Hungria M."/>
        </authorList>
    </citation>
    <scope>NUCLEOTIDE SEQUENCE</scope>
    <source>
        <strain evidence="8">CCGE524</strain>
    </source>
</reference>
<comment type="catalytic activity">
    <reaction evidence="1 6">
        <text>alpha-D-ribose 1,5-bisphosphate + ATP = 5-phospho-alpha-D-ribose 1-diphosphate + ADP</text>
        <dbReference type="Rhea" id="RHEA:20109"/>
        <dbReference type="ChEBI" id="CHEBI:30616"/>
        <dbReference type="ChEBI" id="CHEBI:58017"/>
        <dbReference type="ChEBI" id="CHEBI:68688"/>
        <dbReference type="ChEBI" id="CHEBI:456216"/>
        <dbReference type="EC" id="2.7.4.23"/>
    </reaction>
</comment>
<dbReference type="InterPro" id="IPR008145">
    <property type="entry name" value="GK/Ca_channel_bsu"/>
</dbReference>
<keyword evidence="9" id="KW-1185">Reference proteome</keyword>
<gene>
    <name evidence="6 8" type="primary">phnN</name>
    <name evidence="8" type="ORF">PY650_13905</name>
</gene>
<dbReference type="InterPro" id="IPR027417">
    <property type="entry name" value="P-loop_NTPase"/>
</dbReference>
<evidence type="ECO:0000313" key="8">
    <source>
        <dbReference type="EMBL" id="MDL2406737.1"/>
    </source>
</evidence>
<keyword evidence="3 6" id="KW-0808">Transferase</keyword>
<keyword evidence="4 6" id="KW-0547">Nucleotide-binding</keyword>
<evidence type="ECO:0000256" key="4">
    <source>
        <dbReference type="ARBA" id="ARBA00022741"/>
    </source>
</evidence>
<dbReference type="SUPFAM" id="SSF52540">
    <property type="entry name" value="P-loop containing nucleoside triphosphate hydrolases"/>
    <property type="match status" value="1"/>
</dbReference>
<protein>
    <recommendedName>
        <fullName evidence="6">Ribose 1,5-bisphosphate phosphokinase PhnN</fullName>
        <ecNumber evidence="6">2.7.4.23</ecNumber>
    </recommendedName>
    <alternativeName>
        <fullName evidence="6">Ribose 1,5-bisphosphokinase</fullName>
    </alternativeName>
</protein>
<sequence length="200" mass="21686">MTLDTKIEPAKNLAADTAGTLAVVVGPSGAGKDTLMNLAARHFAGRADVHFVRRIITREGDAGNEDHMSVSDADFDAMQHADAFAVSWEAHGLKYGIPADVAGELKRGTLVIANGSRSALHHFQTAFPRLKVINITARREVLAERLMARGRESREDVLKRLERSSLSVNGSYDVANIDNSGTLEDAERAIISVLEALIRR</sequence>
<comment type="similarity">
    <text evidence="6">Belongs to the ribose 1,5-bisphosphokinase family.</text>
</comment>
<evidence type="ECO:0000256" key="1">
    <source>
        <dbReference type="ARBA" id="ARBA00000373"/>
    </source>
</evidence>
<organism evidence="8 9">
    <name type="scientific">Rhizobium calliandrae</name>
    <dbReference type="NCBI Taxonomy" id="1312182"/>
    <lineage>
        <taxon>Bacteria</taxon>
        <taxon>Pseudomonadati</taxon>
        <taxon>Pseudomonadota</taxon>
        <taxon>Alphaproteobacteria</taxon>
        <taxon>Hyphomicrobiales</taxon>
        <taxon>Rhizobiaceae</taxon>
        <taxon>Rhizobium/Agrobacterium group</taxon>
        <taxon>Rhizobium</taxon>
    </lineage>
</organism>
<comment type="pathway">
    <text evidence="2 6">Metabolic intermediate biosynthesis; 5-phospho-alpha-D-ribose 1-diphosphate biosynthesis; 5-phospho-alpha-D-ribose 1-diphosphate from D-ribose 5-phosphate (route II): step 3/3.</text>
</comment>
<evidence type="ECO:0000313" key="9">
    <source>
        <dbReference type="Proteomes" id="UP001172630"/>
    </source>
</evidence>
<evidence type="ECO:0000256" key="5">
    <source>
        <dbReference type="ARBA" id="ARBA00022840"/>
    </source>
</evidence>
<evidence type="ECO:0000259" key="7">
    <source>
        <dbReference type="SMART" id="SM00072"/>
    </source>
</evidence>
<feature type="domain" description="Guanylate kinase/L-type calcium channel beta subunit" evidence="7">
    <location>
        <begin position="18"/>
        <end position="198"/>
    </location>
</feature>
<dbReference type="EMBL" id="JARFYN010000015">
    <property type="protein sequence ID" value="MDL2406737.1"/>
    <property type="molecule type" value="Genomic_DNA"/>
</dbReference>
<dbReference type="NCBIfam" id="TIGR02322">
    <property type="entry name" value="phosphon_PhnN"/>
    <property type="match status" value="1"/>
</dbReference>
<keyword evidence="5 6" id="KW-0067">ATP-binding</keyword>
<dbReference type="EC" id="2.7.4.23" evidence="6"/>
<feature type="binding site" evidence="6">
    <location>
        <begin position="26"/>
        <end position="33"/>
    </location>
    <ligand>
        <name>ATP</name>
        <dbReference type="ChEBI" id="CHEBI:30616"/>
    </ligand>
</feature>
<accession>A0ABT7KDP8</accession>
<evidence type="ECO:0000256" key="3">
    <source>
        <dbReference type="ARBA" id="ARBA00022679"/>
    </source>
</evidence>
<dbReference type="HAMAP" id="MF_00836">
    <property type="entry name" value="PhnN"/>
    <property type="match status" value="1"/>
</dbReference>